<reference evidence="1 2" key="1">
    <citation type="submission" date="2015-05" db="EMBL/GenBank/DDBJ databases">
        <title>Photobacterium galathea sp. nov.</title>
        <authorList>
            <person name="Machado H."/>
            <person name="Gram L."/>
        </authorList>
    </citation>
    <scope>NUCLEOTIDE SEQUENCE [LARGE SCALE GENOMIC DNA]</scope>
    <source>
        <strain evidence="1 2">CGMCC 1.12159</strain>
    </source>
</reference>
<dbReference type="STRING" id="1195763.ABT56_22135"/>
<dbReference type="RefSeq" id="WP_047881085.1">
    <property type="nucleotide sequence ID" value="NZ_LDOT01000053.1"/>
</dbReference>
<dbReference type="Proteomes" id="UP000036097">
    <property type="component" value="Unassembled WGS sequence"/>
</dbReference>
<sequence length="170" mass="19594">MSLDNYFKLQAHSCDEADLLGAVLPKLITASLSVKSQTLSAEQTISEIADFAAEQGWLMLRDGIELCLSAPERRDFIEGEWCRGDRSLKIKLIGHDQYLVTEFAPSEATQVTQAYSEQQIYLRNELKEQTDCNTACYRFWWQQEQSSEHRGRWVPLVQQFIGFDHTKEAR</sequence>
<accession>A0A0J1GPV2</accession>
<organism evidence="1 2">
    <name type="scientific">Photobacterium aquae</name>
    <dbReference type="NCBI Taxonomy" id="1195763"/>
    <lineage>
        <taxon>Bacteria</taxon>
        <taxon>Pseudomonadati</taxon>
        <taxon>Pseudomonadota</taxon>
        <taxon>Gammaproteobacteria</taxon>
        <taxon>Vibrionales</taxon>
        <taxon>Vibrionaceae</taxon>
        <taxon>Photobacterium</taxon>
    </lineage>
</organism>
<dbReference type="EMBL" id="LDOT01000053">
    <property type="protein sequence ID" value="KLV01459.1"/>
    <property type="molecule type" value="Genomic_DNA"/>
</dbReference>
<dbReference type="PATRIC" id="fig|1195763.3.peg.4746"/>
<proteinExistence type="predicted"/>
<evidence type="ECO:0000313" key="1">
    <source>
        <dbReference type="EMBL" id="KLV01459.1"/>
    </source>
</evidence>
<dbReference type="AlphaFoldDB" id="A0A0J1GPV2"/>
<gene>
    <name evidence="1" type="ORF">ABT56_22135</name>
</gene>
<protein>
    <submittedName>
        <fullName evidence="1">Uncharacterized protein</fullName>
    </submittedName>
</protein>
<comment type="caution">
    <text evidence="1">The sequence shown here is derived from an EMBL/GenBank/DDBJ whole genome shotgun (WGS) entry which is preliminary data.</text>
</comment>
<dbReference type="OrthoDB" id="6287907at2"/>
<evidence type="ECO:0000313" key="2">
    <source>
        <dbReference type="Proteomes" id="UP000036097"/>
    </source>
</evidence>
<name>A0A0J1GPV2_9GAMM</name>
<keyword evidence="2" id="KW-1185">Reference proteome</keyword>